<proteinExistence type="predicted"/>
<keyword evidence="2" id="KW-1185">Reference proteome</keyword>
<accession>A0AAV6UQU5</accession>
<dbReference type="AlphaFoldDB" id="A0AAV6UQU5"/>
<protein>
    <submittedName>
        <fullName evidence="1">Uncharacterized protein</fullName>
    </submittedName>
</protein>
<dbReference type="EMBL" id="JAFNEN010000287">
    <property type="protein sequence ID" value="KAG8186840.1"/>
    <property type="molecule type" value="Genomic_DNA"/>
</dbReference>
<dbReference type="Proteomes" id="UP000827092">
    <property type="component" value="Unassembled WGS sequence"/>
</dbReference>
<gene>
    <name evidence="1" type="ORF">JTE90_024086</name>
</gene>
<organism evidence="1 2">
    <name type="scientific">Oedothorax gibbosus</name>
    <dbReference type="NCBI Taxonomy" id="931172"/>
    <lineage>
        <taxon>Eukaryota</taxon>
        <taxon>Metazoa</taxon>
        <taxon>Ecdysozoa</taxon>
        <taxon>Arthropoda</taxon>
        <taxon>Chelicerata</taxon>
        <taxon>Arachnida</taxon>
        <taxon>Araneae</taxon>
        <taxon>Araneomorphae</taxon>
        <taxon>Entelegynae</taxon>
        <taxon>Araneoidea</taxon>
        <taxon>Linyphiidae</taxon>
        <taxon>Erigoninae</taxon>
        <taxon>Oedothorax</taxon>
    </lineage>
</organism>
<name>A0AAV6UQU5_9ARAC</name>
<reference evidence="1 2" key="1">
    <citation type="journal article" date="2022" name="Nat. Ecol. Evol.">
        <title>A masculinizing supergene underlies an exaggerated male reproductive morph in a spider.</title>
        <authorList>
            <person name="Hendrickx F."/>
            <person name="De Corte Z."/>
            <person name="Sonet G."/>
            <person name="Van Belleghem S.M."/>
            <person name="Kostlbacher S."/>
            <person name="Vangestel C."/>
        </authorList>
    </citation>
    <scope>NUCLEOTIDE SEQUENCE [LARGE SCALE GENOMIC DNA]</scope>
    <source>
        <tissue evidence="1">Whole body</tissue>
    </source>
</reference>
<sequence>MGASTSLMTLAAFSASMMNLQRKLHVNFNEQLEHIDVKRIQPDAVEFNEQLKKRTHTSVPSHPRMDSSLRSRSFMCRRFINVDSKLGRCSTYASGCR</sequence>
<evidence type="ECO:0000313" key="2">
    <source>
        <dbReference type="Proteomes" id="UP000827092"/>
    </source>
</evidence>
<comment type="caution">
    <text evidence="1">The sequence shown here is derived from an EMBL/GenBank/DDBJ whole genome shotgun (WGS) entry which is preliminary data.</text>
</comment>
<evidence type="ECO:0000313" key="1">
    <source>
        <dbReference type="EMBL" id="KAG8186840.1"/>
    </source>
</evidence>